<sequence length="514" mass="57557">MATIKLTDDYEELDLKIGKTGDVLNSVILKLDTTITVPLYLYLYAPNGDYLGGIWNVMTSMPTCLILGSSFWSLNGKRSTLTGGFYRLVMTGIRQTGLSTGVLSYESDLSLEDCSRFAGELPAGFILTEHDVQRVERLTKEQEAIIEHQSAEDQLVAVQTAGMKLFKGDFHSHTFFSDGHMNYAEASEVIAAQRLDFIALTEHNAIDLNACPFGAVVLPSFELTLPKGHFNIHGIPRDAVISETSIHYLNTLQSIDALEANRILRQYQPNAFITLNHMFMEPWHCQDSSLDMQLIDAIEVICDPTYPTAAQANDRAIRFLDFLWQKGVRIFGVGGSDSHNCRGEYYESAVLPSIYGDPATYVYSESLEADALLSNASLGRMIVSRFVKLNVMINAGEILPGQWLKIEANKTIQYTVTIDWPDVYEGIDAVELLRDAKCQFIVNGAVSEQATLVKDRVYQMTVSVNATQDFWMRFGIIDGSGHVIAYVNPIYSRRESVPRMTYNTYLEEFDNIND</sequence>
<dbReference type="RefSeq" id="WP_213235127.1">
    <property type="nucleotide sequence ID" value="NZ_JAHBCL010000002.1"/>
</dbReference>
<proteinExistence type="predicted"/>
<reference evidence="1 2" key="1">
    <citation type="submission" date="2021-05" db="EMBL/GenBank/DDBJ databases">
        <title>Fusibacter ferrireducens sp. nov., an anaerobic, sulfur- and Fe-reducing bacterium isolated from the mangrove sediment.</title>
        <authorList>
            <person name="Qiu D."/>
        </authorList>
    </citation>
    <scope>NUCLEOTIDE SEQUENCE [LARGE SCALE GENOMIC DNA]</scope>
    <source>
        <strain evidence="1 2">DSM 12116</strain>
    </source>
</reference>
<evidence type="ECO:0000313" key="1">
    <source>
        <dbReference type="EMBL" id="MBS7525342.1"/>
    </source>
</evidence>
<protein>
    <submittedName>
        <fullName evidence="1">CehA/McbA family metallohydrolase</fullName>
    </submittedName>
</protein>
<dbReference type="NCBIfam" id="NF038032">
    <property type="entry name" value="CehA_McbA_metalo"/>
    <property type="match status" value="1"/>
</dbReference>
<dbReference type="InterPro" id="IPR016195">
    <property type="entry name" value="Pol/histidinol_Pase-like"/>
</dbReference>
<name>A0ABS5PKD6_9FIRM</name>
<dbReference type="SUPFAM" id="SSF89550">
    <property type="entry name" value="PHP domain-like"/>
    <property type="match status" value="1"/>
</dbReference>
<gene>
    <name evidence="1" type="ORF">KHM83_01480</name>
</gene>
<dbReference type="EMBL" id="JAHBCL010000002">
    <property type="protein sequence ID" value="MBS7525342.1"/>
    <property type="molecule type" value="Genomic_DNA"/>
</dbReference>
<evidence type="ECO:0000313" key="2">
    <source>
        <dbReference type="Proteomes" id="UP000746471"/>
    </source>
</evidence>
<organism evidence="1 2">
    <name type="scientific">Fusibacter paucivorans</name>
    <dbReference type="NCBI Taxonomy" id="76009"/>
    <lineage>
        <taxon>Bacteria</taxon>
        <taxon>Bacillati</taxon>
        <taxon>Bacillota</taxon>
        <taxon>Clostridia</taxon>
        <taxon>Eubacteriales</taxon>
        <taxon>Eubacteriales Family XII. Incertae Sedis</taxon>
        <taxon>Fusibacter</taxon>
    </lineage>
</organism>
<dbReference type="Gene3D" id="3.20.20.140">
    <property type="entry name" value="Metal-dependent hydrolases"/>
    <property type="match status" value="1"/>
</dbReference>
<comment type="caution">
    <text evidence="1">The sequence shown here is derived from an EMBL/GenBank/DDBJ whole genome shotgun (WGS) entry which is preliminary data.</text>
</comment>
<dbReference type="Proteomes" id="UP000746471">
    <property type="component" value="Unassembled WGS sequence"/>
</dbReference>
<keyword evidence="2" id="KW-1185">Reference proteome</keyword>
<accession>A0ABS5PKD6</accession>